<comment type="subcellular location">
    <subcellularLocation>
        <location evidence="1 12">Cytoplasm</location>
    </subcellularLocation>
</comment>
<evidence type="ECO:0000256" key="3">
    <source>
        <dbReference type="ARBA" id="ARBA00012328"/>
    </source>
</evidence>
<dbReference type="PANTHER" id="PTHR30027">
    <property type="entry name" value="RIBOSOMAL RNA SMALL SUBUNIT METHYLTRANSFERASE E"/>
    <property type="match status" value="1"/>
</dbReference>
<protein>
    <recommendedName>
        <fullName evidence="4 12">Ribosomal RNA small subunit methyltransferase E</fullName>
        <ecNumber evidence="3 12">2.1.1.193</ecNumber>
    </recommendedName>
</protein>
<comment type="similarity">
    <text evidence="2 12">Belongs to the RNA methyltransferase RsmE family.</text>
</comment>
<evidence type="ECO:0000256" key="1">
    <source>
        <dbReference type="ARBA" id="ARBA00004496"/>
    </source>
</evidence>
<dbReference type="Gene3D" id="2.40.240.20">
    <property type="entry name" value="Hypothetical PUA domain-like, domain 1"/>
    <property type="match status" value="1"/>
</dbReference>
<evidence type="ECO:0000259" key="13">
    <source>
        <dbReference type="Pfam" id="PF04452"/>
    </source>
</evidence>
<dbReference type="Pfam" id="PF04452">
    <property type="entry name" value="Methyltrans_RNA"/>
    <property type="match status" value="1"/>
</dbReference>
<proteinExistence type="inferred from homology"/>
<sequence>MMNPRFFCPDGLLPDSDMPLPGPVAHHAERVLRLAVGDAVTLFDGQGGECAATLLALGKQPVARLGPRLAAGRESPLQITLVQALASGDKMDWVVQKAVELGAVAIQPVAAERSVLKLAGDRADKRVAHWQQIAVAACEQSGRNRVPQVAPILPLAKYLAQAFDGTRLILAPGAAGALAGKARPSGPLAVLIGPEGGWSPAELALAEHAGCAPLALGPRVLRTETAGLAALAALQTLWGDFSGDVDV</sequence>
<dbReference type="Pfam" id="PF20260">
    <property type="entry name" value="PUA_4"/>
    <property type="match status" value="1"/>
</dbReference>
<evidence type="ECO:0000256" key="5">
    <source>
        <dbReference type="ARBA" id="ARBA00022490"/>
    </source>
</evidence>
<dbReference type="InterPro" id="IPR046886">
    <property type="entry name" value="RsmE_MTase_dom"/>
</dbReference>
<dbReference type="CDD" id="cd18084">
    <property type="entry name" value="RsmE-like"/>
    <property type="match status" value="1"/>
</dbReference>
<accession>A0A4Y4D108</accession>
<dbReference type="GO" id="GO:0005737">
    <property type="term" value="C:cytoplasm"/>
    <property type="evidence" value="ECO:0007669"/>
    <property type="project" value="UniProtKB-SubCell"/>
</dbReference>
<feature type="domain" description="Ribosomal RNA small subunit methyltransferase E methyltransferase" evidence="13">
    <location>
        <begin position="74"/>
        <end position="235"/>
    </location>
</feature>
<evidence type="ECO:0000256" key="6">
    <source>
        <dbReference type="ARBA" id="ARBA00022552"/>
    </source>
</evidence>
<dbReference type="PIRSF" id="PIRSF015601">
    <property type="entry name" value="MTase_slr0722"/>
    <property type="match status" value="1"/>
</dbReference>
<dbReference type="Proteomes" id="UP000318422">
    <property type="component" value="Unassembled WGS sequence"/>
</dbReference>
<dbReference type="InterPro" id="IPR029026">
    <property type="entry name" value="tRNA_m1G_MTases_N"/>
</dbReference>
<feature type="domain" description="Ribosomal RNA small subunit methyltransferase E PUA-like" evidence="14">
    <location>
        <begin position="20"/>
        <end position="61"/>
    </location>
</feature>
<gene>
    <name evidence="15" type="ORF">ZRA01_30400</name>
</gene>
<evidence type="ECO:0000256" key="11">
    <source>
        <dbReference type="ARBA" id="ARBA00047944"/>
    </source>
</evidence>
<evidence type="ECO:0000256" key="2">
    <source>
        <dbReference type="ARBA" id="ARBA00005528"/>
    </source>
</evidence>
<dbReference type="EMBL" id="BJNV01000059">
    <property type="protein sequence ID" value="GEC96967.1"/>
    <property type="molecule type" value="Genomic_DNA"/>
</dbReference>
<evidence type="ECO:0000256" key="7">
    <source>
        <dbReference type="ARBA" id="ARBA00022603"/>
    </source>
</evidence>
<evidence type="ECO:0000259" key="14">
    <source>
        <dbReference type="Pfam" id="PF20260"/>
    </source>
</evidence>
<dbReference type="InterPro" id="IPR046887">
    <property type="entry name" value="RsmE_PUA-like"/>
</dbReference>
<dbReference type="PANTHER" id="PTHR30027:SF3">
    <property type="entry name" value="16S RRNA (URACIL(1498)-N(3))-METHYLTRANSFERASE"/>
    <property type="match status" value="1"/>
</dbReference>
<dbReference type="NCBIfam" id="NF008692">
    <property type="entry name" value="PRK11713.1-5"/>
    <property type="match status" value="1"/>
</dbReference>
<comment type="function">
    <text evidence="10 12">Specifically methylates the N3 position of the uracil ring of uridine 1498 (m3U1498) in 16S rRNA. Acts on the fully assembled 30S ribosomal subunit.</text>
</comment>
<organism evidence="15 16">
    <name type="scientific">Zoogloea ramigera</name>
    <dbReference type="NCBI Taxonomy" id="350"/>
    <lineage>
        <taxon>Bacteria</taxon>
        <taxon>Pseudomonadati</taxon>
        <taxon>Pseudomonadota</taxon>
        <taxon>Betaproteobacteria</taxon>
        <taxon>Rhodocyclales</taxon>
        <taxon>Zoogloeaceae</taxon>
        <taxon>Zoogloea</taxon>
    </lineage>
</organism>
<dbReference type="SUPFAM" id="SSF75217">
    <property type="entry name" value="alpha/beta knot"/>
    <property type="match status" value="1"/>
</dbReference>
<dbReference type="EC" id="2.1.1.193" evidence="3 12"/>
<dbReference type="NCBIfam" id="TIGR00046">
    <property type="entry name" value="RsmE family RNA methyltransferase"/>
    <property type="match status" value="1"/>
</dbReference>
<name>A0A4Y4D108_ZOORA</name>
<dbReference type="SUPFAM" id="SSF88697">
    <property type="entry name" value="PUA domain-like"/>
    <property type="match status" value="1"/>
</dbReference>
<evidence type="ECO:0000256" key="8">
    <source>
        <dbReference type="ARBA" id="ARBA00022679"/>
    </source>
</evidence>
<comment type="caution">
    <text evidence="15">The sequence shown here is derived from an EMBL/GenBank/DDBJ whole genome shotgun (WGS) entry which is preliminary data.</text>
</comment>
<keyword evidence="6 12" id="KW-0698">rRNA processing</keyword>
<keyword evidence="7 12" id="KW-0489">Methyltransferase</keyword>
<dbReference type="GO" id="GO:0070475">
    <property type="term" value="P:rRNA base methylation"/>
    <property type="evidence" value="ECO:0007669"/>
    <property type="project" value="TreeGrafter"/>
</dbReference>
<evidence type="ECO:0000256" key="12">
    <source>
        <dbReference type="PIRNR" id="PIRNR015601"/>
    </source>
</evidence>
<evidence type="ECO:0000313" key="15">
    <source>
        <dbReference type="EMBL" id="GEC96967.1"/>
    </source>
</evidence>
<comment type="catalytic activity">
    <reaction evidence="11 12">
        <text>uridine(1498) in 16S rRNA + S-adenosyl-L-methionine = N(3)-methyluridine(1498) in 16S rRNA + S-adenosyl-L-homocysteine + H(+)</text>
        <dbReference type="Rhea" id="RHEA:42920"/>
        <dbReference type="Rhea" id="RHEA-COMP:10283"/>
        <dbReference type="Rhea" id="RHEA-COMP:10284"/>
        <dbReference type="ChEBI" id="CHEBI:15378"/>
        <dbReference type="ChEBI" id="CHEBI:57856"/>
        <dbReference type="ChEBI" id="CHEBI:59789"/>
        <dbReference type="ChEBI" id="CHEBI:65315"/>
        <dbReference type="ChEBI" id="CHEBI:74502"/>
        <dbReference type="EC" id="2.1.1.193"/>
    </reaction>
</comment>
<evidence type="ECO:0000313" key="16">
    <source>
        <dbReference type="Proteomes" id="UP000318422"/>
    </source>
</evidence>
<keyword evidence="16" id="KW-1185">Reference proteome</keyword>
<evidence type="ECO:0000256" key="10">
    <source>
        <dbReference type="ARBA" id="ARBA00025699"/>
    </source>
</evidence>
<dbReference type="InterPro" id="IPR006700">
    <property type="entry name" value="RsmE"/>
</dbReference>
<dbReference type="AlphaFoldDB" id="A0A4Y4D108"/>
<evidence type="ECO:0000256" key="9">
    <source>
        <dbReference type="ARBA" id="ARBA00022691"/>
    </source>
</evidence>
<reference evidence="15 16" key="1">
    <citation type="submission" date="2019-06" db="EMBL/GenBank/DDBJ databases">
        <title>Whole genome shotgun sequence of Zoogloea ramigera NBRC 15342.</title>
        <authorList>
            <person name="Hosoyama A."/>
            <person name="Uohara A."/>
            <person name="Ohji S."/>
            <person name="Ichikawa N."/>
        </authorList>
    </citation>
    <scope>NUCLEOTIDE SEQUENCE [LARGE SCALE GENOMIC DNA]</scope>
    <source>
        <strain evidence="15 16">NBRC 15342</strain>
    </source>
</reference>
<keyword evidence="9 12" id="KW-0949">S-adenosyl-L-methionine</keyword>
<dbReference type="InterPro" id="IPR015947">
    <property type="entry name" value="PUA-like_sf"/>
</dbReference>
<dbReference type="GO" id="GO:0070042">
    <property type="term" value="F:rRNA (uridine-N3-)-methyltransferase activity"/>
    <property type="evidence" value="ECO:0007669"/>
    <property type="project" value="TreeGrafter"/>
</dbReference>
<evidence type="ECO:0000256" key="4">
    <source>
        <dbReference type="ARBA" id="ARBA00013673"/>
    </source>
</evidence>
<keyword evidence="5 12" id="KW-0963">Cytoplasm</keyword>
<dbReference type="InterPro" id="IPR029028">
    <property type="entry name" value="Alpha/beta_knot_MTases"/>
</dbReference>
<dbReference type="Gene3D" id="3.40.1280.10">
    <property type="match status" value="1"/>
</dbReference>
<keyword evidence="8 12" id="KW-0808">Transferase</keyword>